<sequence length="246" mass="27500">MNEFDAKLLSLAGRVMLAKSILLAIPGYFMQPVMVLVGVCEKIELISYFTSEVLEYIARCPPPHVELGVDGCLWKSNGTGKFSVKTVYNSLVPMDGVTVNEDWRVVWENDLPPRIKHFMWLVMHRKCQTNEERARRNLTNDAGCALCEATQETILHALRDCQGAVAVWSQQCSGTLEEIIRRSKSFIGRIRDAPTNKDRLRASLAVGVKWCPPNSGWVKINTDGAFNNDGNRSTTTGVEILTPTGW</sequence>
<protein>
    <recommendedName>
        <fullName evidence="1">Reverse transcriptase zinc-binding domain-containing protein</fullName>
    </recommendedName>
</protein>
<evidence type="ECO:0000313" key="2">
    <source>
        <dbReference type="EMBL" id="KAK5786286.1"/>
    </source>
</evidence>
<dbReference type="EMBL" id="JARKNE010000011">
    <property type="protein sequence ID" value="KAK5786286.1"/>
    <property type="molecule type" value="Genomic_DNA"/>
</dbReference>
<accession>A0ABR0N6R8</accession>
<evidence type="ECO:0000259" key="1">
    <source>
        <dbReference type="Pfam" id="PF13966"/>
    </source>
</evidence>
<organism evidence="2 3">
    <name type="scientific">Gossypium arboreum</name>
    <name type="common">Tree cotton</name>
    <name type="synonym">Gossypium nanking</name>
    <dbReference type="NCBI Taxonomy" id="29729"/>
    <lineage>
        <taxon>Eukaryota</taxon>
        <taxon>Viridiplantae</taxon>
        <taxon>Streptophyta</taxon>
        <taxon>Embryophyta</taxon>
        <taxon>Tracheophyta</taxon>
        <taxon>Spermatophyta</taxon>
        <taxon>Magnoliopsida</taxon>
        <taxon>eudicotyledons</taxon>
        <taxon>Gunneridae</taxon>
        <taxon>Pentapetalae</taxon>
        <taxon>rosids</taxon>
        <taxon>malvids</taxon>
        <taxon>Malvales</taxon>
        <taxon>Malvaceae</taxon>
        <taxon>Malvoideae</taxon>
        <taxon>Gossypium</taxon>
    </lineage>
</organism>
<dbReference type="Proteomes" id="UP001358586">
    <property type="component" value="Chromosome 11"/>
</dbReference>
<name>A0ABR0N6R8_GOSAR</name>
<feature type="domain" description="Reverse transcriptase zinc-binding" evidence="1">
    <location>
        <begin position="82"/>
        <end position="168"/>
    </location>
</feature>
<evidence type="ECO:0000313" key="3">
    <source>
        <dbReference type="Proteomes" id="UP001358586"/>
    </source>
</evidence>
<comment type="caution">
    <text evidence="2">The sequence shown here is derived from an EMBL/GenBank/DDBJ whole genome shotgun (WGS) entry which is preliminary data.</text>
</comment>
<gene>
    <name evidence="2" type="ORF">PVK06_040920</name>
</gene>
<dbReference type="InterPro" id="IPR026960">
    <property type="entry name" value="RVT-Znf"/>
</dbReference>
<proteinExistence type="predicted"/>
<dbReference type="Pfam" id="PF13966">
    <property type="entry name" value="zf-RVT"/>
    <property type="match status" value="1"/>
</dbReference>
<reference evidence="2 3" key="1">
    <citation type="submission" date="2023-03" db="EMBL/GenBank/DDBJ databases">
        <title>WGS of Gossypium arboreum.</title>
        <authorList>
            <person name="Yu D."/>
        </authorList>
    </citation>
    <scope>NUCLEOTIDE SEQUENCE [LARGE SCALE GENOMIC DNA]</scope>
    <source>
        <tissue evidence="2">Leaf</tissue>
    </source>
</reference>
<keyword evidence="3" id="KW-1185">Reference proteome</keyword>